<feature type="non-terminal residue" evidence="2">
    <location>
        <position position="1"/>
    </location>
</feature>
<feature type="non-terminal residue" evidence="2">
    <location>
        <position position="33"/>
    </location>
</feature>
<reference evidence="2" key="1">
    <citation type="journal article" date="2004" name="Nature">
        <title>Genome duplication in the teleost fish Tetraodon nigroviridis reveals the early vertebrate proto-karyotype.</title>
        <authorList>
            <person name="Jaillon O."/>
            <person name="Aury J.-M."/>
            <person name="Brunet F."/>
            <person name="Petit J.-L."/>
            <person name="Stange-Thomann N."/>
            <person name="Mauceli E."/>
            <person name="Bouneau L."/>
            <person name="Fischer C."/>
            <person name="Ozouf-Costaz C."/>
            <person name="Bernot A."/>
            <person name="Nicaud S."/>
            <person name="Jaffe D."/>
            <person name="Fisher S."/>
            <person name="Lutfalla G."/>
            <person name="Dossat C."/>
            <person name="Segurens B."/>
            <person name="Dasilva C."/>
            <person name="Salanoubat M."/>
            <person name="Levy M."/>
            <person name="Boudet N."/>
            <person name="Castellano S."/>
            <person name="Anthouard V."/>
            <person name="Jubin C."/>
            <person name="Castelli V."/>
            <person name="Katinka M."/>
            <person name="Vacherie B."/>
            <person name="Biemont C."/>
            <person name="Skalli Z."/>
            <person name="Cattolico L."/>
            <person name="Poulain J."/>
            <person name="De Berardinis V."/>
            <person name="Cruaud C."/>
            <person name="Duprat S."/>
            <person name="Brottier P."/>
            <person name="Coutanceau J.-P."/>
            <person name="Gouzy J."/>
            <person name="Parra G."/>
            <person name="Lardier G."/>
            <person name="Chapple C."/>
            <person name="McKernan K.J."/>
            <person name="McEwan P."/>
            <person name="Bosak S."/>
            <person name="Kellis M."/>
            <person name="Volff J.-N."/>
            <person name="Guigo R."/>
            <person name="Zody M.C."/>
            <person name="Mesirov J."/>
            <person name="Lindblad-Toh K."/>
            <person name="Birren B."/>
            <person name="Nusbaum C."/>
            <person name="Kahn D."/>
            <person name="Robinson-Rechavi M."/>
            <person name="Laudet V."/>
            <person name="Schachter V."/>
            <person name="Quetier F."/>
            <person name="Saurin W."/>
            <person name="Scarpelli C."/>
            <person name="Wincker P."/>
            <person name="Lander E.S."/>
            <person name="Weissenbach J."/>
            <person name="Roest Crollius H."/>
        </authorList>
    </citation>
    <scope>NUCLEOTIDE SEQUENCE [LARGE SCALE GENOMIC DNA]</scope>
</reference>
<feature type="region of interest" description="Disordered" evidence="1">
    <location>
        <begin position="1"/>
        <end position="33"/>
    </location>
</feature>
<accession>Q4RA48</accession>
<dbReference type="OrthoDB" id="6161298at2759"/>
<proteinExistence type="predicted"/>
<dbReference type="KEGG" id="tng:GSTEN00037044G001"/>
<reference evidence="2" key="2">
    <citation type="submission" date="2004-02" db="EMBL/GenBank/DDBJ databases">
        <authorList>
            <consortium name="Genoscope"/>
            <consortium name="Whitehead Institute Centre for Genome Research"/>
        </authorList>
    </citation>
    <scope>NUCLEOTIDE SEQUENCE</scope>
</reference>
<comment type="caution">
    <text evidence="2">The sequence shown here is derived from an EMBL/GenBank/DDBJ whole genome shotgun (WGS) entry which is preliminary data.</text>
</comment>
<sequence>APAFAERRSKSFSRSWSDPTPVKTEAAHESRDS</sequence>
<organism evidence="2">
    <name type="scientific">Tetraodon nigroviridis</name>
    <name type="common">Spotted green pufferfish</name>
    <name type="synonym">Chelonodon nigroviridis</name>
    <dbReference type="NCBI Taxonomy" id="99883"/>
    <lineage>
        <taxon>Eukaryota</taxon>
        <taxon>Metazoa</taxon>
        <taxon>Chordata</taxon>
        <taxon>Craniata</taxon>
        <taxon>Vertebrata</taxon>
        <taxon>Euteleostomi</taxon>
        <taxon>Actinopterygii</taxon>
        <taxon>Neopterygii</taxon>
        <taxon>Teleostei</taxon>
        <taxon>Neoteleostei</taxon>
        <taxon>Acanthomorphata</taxon>
        <taxon>Eupercaria</taxon>
        <taxon>Tetraodontiformes</taxon>
        <taxon>Tetradontoidea</taxon>
        <taxon>Tetraodontidae</taxon>
        <taxon>Tetraodon</taxon>
    </lineage>
</organism>
<evidence type="ECO:0000313" key="2">
    <source>
        <dbReference type="EMBL" id="CAG14735.1"/>
    </source>
</evidence>
<dbReference type="AlphaFoldDB" id="Q4RA48"/>
<protein>
    <submittedName>
        <fullName evidence="2">(spotted green pufferfish) hypothetical protein</fullName>
    </submittedName>
</protein>
<name>Q4RA48_TETNG</name>
<dbReference type="EMBL" id="CAAE01024488">
    <property type="protein sequence ID" value="CAG14735.1"/>
    <property type="molecule type" value="Genomic_DNA"/>
</dbReference>
<gene>
    <name evidence="2" type="ORF">GSTENG00037044001</name>
</gene>
<evidence type="ECO:0000256" key="1">
    <source>
        <dbReference type="SAM" id="MobiDB-lite"/>
    </source>
</evidence>